<sequence length="201" mass="21994">MTSVPTSSYFQPISSPPAPVVVLLAMTGLSLPPPPPLMMHTKLPARAIKRDREPTPASDPSFPSRFSSPLTSDSGSDDPTTPRATPAPVSSSSSSSTTIIPRPTGAQLRVKSCDIIPKDLREALRKRVKPLATQSLNLSAPYSKQDKEALRLVESKITVEFPWLLNYQDQWPLQVFLTALLKYNKSRAEVTKMKKVTEALA</sequence>
<protein>
    <submittedName>
        <fullName evidence="2">Uncharacterized protein</fullName>
    </submittedName>
</protein>
<keyword evidence="3" id="KW-1185">Reference proteome</keyword>
<proteinExistence type="predicted"/>
<accession>A0AAD6T1K1</accession>
<organism evidence="2 3">
    <name type="scientific">Mycena alexandri</name>
    <dbReference type="NCBI Taxonomy" id="1745969"/>
    <lineage>
        <taxon>Eukaryota</taxon>
        <taxon>Fungi</taxon>
        <taxon>Dikarya</taxon>
        <taxon>Basidiomycota</taxon>
        <taxon>Agaricomycotina</taxon>
        <taxon>Agaricomycetes</taxon>
        <taxon>Agaricomycetidae</taxon>
        <taxon>Agaricales</taxon>
        <taxon>Marasmiineae</taxon>
        <taxon>Mycenaceae</taxon>
        <taxon>Mycena</taxon>
    </lineage>
</organism>
<gene>
    <name evidence="2" type="ORF">C8F04DRAFT_1256867</name>
</gene>
<evidence type="ECO:0000313" key="2">
    <source>
        <dbReference type="EMBL" id="KAJ7037648.1"/>
    </source>
</evidence>
<dbReference type="EMBL" id="JARJCM010000036">
    <property type="protein sequence ID" value="KAJ7037648.1"/>
    <property type="molecule type" value="Genomic_DNA"/>
</dbReference>
<feature type="region of interest" description="Disordered" evidence="1">
    <location>
        <begin position="31"/>
        <end position="103"/>
    </location>
</feature>
<reference evidence="2" key="1">
    <citation type="submission" date="2023-03" db="EMBL/GenBank/DDBJ databases">
        <title>Massive genome expansion in bonnet fungi (Mycena s.s.) driven by repeated elements and novel gene families across ecological guilds.</title>
        <authorList>
            <consortium name="Lawrence Berkeley National Laboratory"/>
            <person name="Harder C.B."/>
            <person name="Miyauchi S."/>
            <person name="Viragh M."/>
            <person name="Kuo A."/>
            <person name="Thoen E."/>
            <person name="Andreopoulos B."/>
            <person name="Lu D."/>
            <person name="Skrede I."/>
            <person name="Drula E."/>
            <person name="Henrissat B."/>
            <person name="Morin E."/>
            <person name="Kohler A."/>
            <person name="Barry K."/>
            <person name="LaButti K."/>
            <person name="Morin E."/>
            <person name="Salamov A."/>
            <person name="Lipzen A."/>
            <person name="Mereny Z."/>
            <person name="Hegedus B."/>
            <person name="Baldrian P."/>
            <person name="Stursova M."/>
            <person name="Weitz H."/>
            <person name="Taylor A."/>
            <person name="Grigoriev I.V."/>
            <person name="Nagy L.G."/>
            <person name="Martin F."/>
            <person name="Kauserud H."/>
        </authorList>
    </citation>
    <scope>NUCLEOTIDE SEQUENCE</scope>
    <source>
        <strain evidence="2">CBHHK200</strain>
    </source>
</reference>
<dbReference type="AlphaFoldDB" id="A0AAD6T1K1"/>
<evidence type="ECO:0000313" key="3">
    <source>
        <dbReference type="Proteomes" id="UP001218188"/>
    </source>
</evidence>
<name>A0AAD6T1K1_9AGAR</name>
<comment type="caution">
    <text evidence="2">The sequence shown here is derived from an EMBL/GenBank/DDBJ whole genome shotgun (WGS) entry which is preliminary data.</text>
</comment>
<dbReference type="Proteomes" id="UP001218188">
    <property type="component" value="Unassembled WGS sequence"/>
</dbReference>
<feature type="compositionally biased region" description="Low complexity" evidence="1">
    <location>
        <begin position="56"/>
        <end position="103"/>
    </location>
</feature>
<evidence type="ECO:0000256" key="1">
    <source>
        <dbReference type="SAM" id="MobiDB-lite"/>
    </source>
</evidence>